<sequence>MGSQSSLRLRIINLSKEELKPGTLKWNSVRVEVRKALEEYGTFEAVYDRVSPELCNQVFGRLKDLLIYQCRSNPGTCRRSSHLDT</sequence>
<accession>A0A7J7N2M7</accession>
<dbReference type="Proteomes" id="UP000541444">
    <property type="component" value="Unassembled WGS sequence"/>
</dbReference>
<reference evidence="1 2" key="1">
    <citation type="journal article" date="2020" name="IScience">
        <title>Genome Sequencing of the Endangered Kingdonia uniflora (Circaeasteraceae, Ranunculales) Reveals Potential Mechanisms of Evolutionary Specialization.</title>
        <authorList>
            <person name="Sun Y."/>
            <person name="Deng T."/>
            <person name="Zhang A."/>
            <person name="Moore M.J."/>
            <person name="Landis J.B."/>
            <person name="Lin N."/>
            <person name="Zhang H."/>
            <person name="Zhang X."/>
            <person name="Huang J."/>
            <person name="Zhang X."/>
            <person name="Sun H."/>
            <person name="Wang H."/>
        </authorList>
    </citation>
    <scope>NUCLEOTIDE SEQUENCE [LARGE SCALE GENOMIC DNA]</scope>
    <source>
        <strain evidence="1">TB1705</strain>
        <tissue evidence="1">Leaf</tissue>
    </source>
</reference>
<dbReference type="EMBL" id="JACGCM010001135">
    <property type="protein sequence ID" value="KAF6161282.1"/>
    <property type="molecule type" value="Genomic_DNA"/>
</dbReference>
<protein>
    <submittedName>
        <fullName evidence="1">Uncharacterized protein</fullName>
    </submittedName>
</protein>
<comment type="caution">
    <text evidence="1">The sequence shown here is derived from an EMBL/GenBank/DDBJ whole genome shotgun (WGS) entry which is preliminary data.</text>
</comment>
<gene>
    <name evidence="1" type="ORF">GIB67_009169</name>
</gene>
<dbReference type="AlphaFoldDB" id="A0A7J7N2M7"/>
<dbReference type="OrthoDB" id="288590at2759"/>
<organism evidence="1 2">
    <name type="scientific">Kingdonia uniflora</name>
    <dbReference type="NCBI Taxonomy" id="39325"/>
    <lineage>
        <taxon>Eukaryota</taxon>
        <taxon>Viridiplantae</taxon>
        <taxon>Streptophyta</taxon>
        <taxon>Embryophyta</taxon>
        <taxon>Tracheophyta</taxon>
        <taxon>Spermatophyta</taxon>
        <taxon>Magnoliopsida</taxon>
        <taxon>Ranunculales</taxon>
        <taxon>Circaeasteraceae</taxon>
        <taxon>Kingdonia</taxon>
    </lineage>
</organism>
<evidence type="ECO:0000313" key="1">
    <source>
        <dbReference type="EMBL" id="KAF6161282.1"/>
    </source>
</evidence>
<keyword evidence="2" id="KW-1185">Reference proteome</keyword>
<evidence type="ECO:0000313" key="2">
    <source>
        <dbReference type="Proteomes" id="UP000541444"/>
    </source>
</evidence>
<dbReference type="SUPFAM" id="SSF51197">
    <property type="entry name" value="Clavaminate synthase-like"/>
    <property type="match status" value="1"/>
</dbReference>
<proteinExistence type="predicted"/>
<name>A0A7J7N2M7_9MAGN</name>